<dbReference type="STRING" id="1592317.DPF_1377"/>
<dbReference type="Pfam" id="PF18297">
    <property type="entry name" value="NFACT-R_2"/>
    <property type="match status" value="1"/>
</dbReference>
<proteinExistence type="predicted"/>
<dbReference type="EMBL" id="BDFE01000015">
    <property type="protein sequence ID" value="GAU08661.1"/>
    <property type="molecule type" value="Genomic_DNA"/>
</dbReference>
<evidence type="ECO:0000313" key="3">
    <source>
        <dbReference type="Proteomes" id="UP000095200"/>
    </source>
</evidence>
<dbReference type="OrthoDB" id="9781887at2"/>
<organism evidence="2 3">
    <name type="scientific">Desulfoplanes formicivorans</name>
    <dbReference type="NCBI Taxonomy" id="1592317"/>
    <lineage>
        <taxon>Bacteria</taxon>
        <taxon>Pseudomonadati</taxon>
        <taxon>Thermodesulfobacteriota</taxon>
        <taxon>Desulfovibrionia</taxon>
        <taxon>Desulfovibrionales</taxon>
        <taxon>Desulfoplanaceae</taxon>
        <taxon>Desulfoplanes</taxon>
    </lineage>
</organism>
<evidence type="ECO:0000313" key="2">
    <source>
        <dbReference type="EMBL" id="GAU08661.1"/>
    </source>
</evidence>
<accession>A0A194AHW2</accession>
<dbReference type="Gene3D" id="3.40.50.620">
    <property type="entry name" value="HUPs"/>
    <property type="match status" value="1"/>
</dbReference>
<sequence>MQTRRTQYQALSLFSGGLDSILATKVIQSQNIPVLGIHFVSPFFGDPDAVKRWEKLYGVPIAIHDVGEDFVRMLLAGPTQGFGKVLNPCIDCKILMFTKARELLAHYGASFIISGTVVGQRPMSQRRDAINIVDRDAGVRDLVLSPLSALRLKPTPMEEQGLVDRSKLLGLWGRGRKAQLRMAREMGITEIPTPAGGCRLTDAEAAVRYVPVFRNHPSPAAADFHLANVGRQYWKQGLWLTIGRDQRDNKRLEGLHQDSDYHFRLADFPGPIGIGRPLPKVSWDEDRLREAAALVASFSPKAKQSLRRVDVVIGHGANKQIVSVMPDRGDKQGWAPPQWTEAQEWKQSWIRK</sequence>
<dbReference type="InterPro" id="IPR059101">
    <property type="entry name" value="NFACT-R_2"/>
</dbReference>
<keyword evidence="3" id="KW-1185">Reference proteome</keyword>
<feature type="domain" description="NFACT protein RNA binding" evidence="1">
    <location>
        <begin position="240"/>
        <end position="326"/>
    </location>
</feature>
<name>A0A194AHW2_9BACT</name>
<evidence type="ECO:0000259" key="1">
    <source>
        <dbReference type="Pfam" id="PF18297"/>
    </source>
</evidence>
<dbReference type="SUPFAM" id="SSF52402">
    <property type="entry name" value="Adenine nucleotide alpha hydrolases-like"/>
    <property type="match status" value="1"/>
</dbReference>
<protein>
    <submittedName>
        <fullName evidence="2">Fibronectin-binding protein</fullName>
    </submittedName>
</protein>
<dbReference type="RefSeq" id="WP_069858366.1">
    <property type="nucleotide sequence ID" value="NZ_BDFE01000015.1"/>
</dbReference>
<comment type="caution">
    <text evidence="2">The sequence shown here is derived from an EMBL/GenBank/DDBJ whole genome shotgun (WGS) entry which is preliminary data.</text>
</comment>
<dbReference type="InterPro" id="IPR014729">
    <property type="entry name" value="Rossmann-like_a/b/a_fold"/>
</dbReference>
<dbReference type="AlphaFoldDB" id="A0A194AHW2"/>
<dbReference type="Proteomes" id="UP000095200">
    <property type="component" value="Unassembled WGS sequence"/>
</dbReference>
<gene>
    <name evidence="2" type="ORF">DPF_1377</name>
</gene>
<reference evidence="3" key="1">
    <citation type="submission" date="2016-06" db="EMBL/GenBank/DDBJ databases">
        <title>Draft genome sequence of Desulfoplanes formicivorans strain Pf12B.</title>
        <authorList>
            <person name="Watanabe M."/>
            <person name="Kojima H."/>
            <person name="Fukui M."/>
        </authorList>
    </citation>
    <scope>NUCLEOTIDE SEQUENCE [LARGE SCALE GENOMIC DNA]</scope>
    <source>
        <strain evidence="3">Pf12B</strain>
    </source>
</reference>